<gene>
    <name evidence="1" type="ORF">H0484_05280</name>
</gene>
<evidence type="ECO:0000313" key="1">
    <source>
        <dbReference type="EMBL" id="MCB5363167.1"/>
    </source>
</evidence>
<reference evidence="1 2" key="1">
    <citation type="submission" date="2020-07" db="EMBL/GenBank/DDBJ databases">
        <title>Pusillimonas sp. nov., isolated from poultry manure in Taiwan.</title>
        <authorList>
            <person name="Lin S.-Y."/>
            <person name="Tang Y.-S."/>
            <person name="Young C.-C."/>
        </authorList>
    </citation>
    <scope>NUCLEOTIDE SEQUENCE [LARGE SCALE GENOMIC DNA]</scope>
    <source>
        <strain evidence="1 2">CC-YST705</strain>
    </source>
</reference>
<dbReference type="Proteomes" id="UP000776983">
    <property type="component" value="Unassembled WGS sequence"/>
</dbReference>
<keyword evidence="2" id="KW-1185">Reference proteome</keyword>
<organism evidence="1 2">
    <name type="scientific">Mesopusillimonas faecipullorum</name>
    <dbReference type="NCBI Taxonomy" id="2755040"/>
    <lineage>
        <taxon>Bacteria</taxon>
        <taxon>Pseudomonadati</taxon>
        <taxon>Pseudomonadota</taxon>
        <taxon>Betaproteobacteria</taxon>
        <taxon>Burkholderiales</taxon>
        <taxon>Alcaligenaceae</taxon>
        <taxon>Mesopusillimonas</taxon>
    </lineage>
</organism>
<protein>
    <recommendedName>
        <fullName evidence="3">STAS domain-containing protein</fullName>
    </recommendedName>
</protein>
<evidence type="ECO:0008006" key="3">
    <source>
        <dbReference type="Google" id="ProtNLM"/>
    </source>
</evidence>
<comment type="caution">
    <text evidence="1">The sequence shown here is derived from an EMBL/GenBank/DDBJ whole genome shotgun (WGS) entry which is preliminary data.</text>
</comment>
<sequence>MSIPNGTTPPGNEPIILDVSHEDARFTAYIGVSAPDIERAAEWVHAEQFELGEVHVASLDASSPVAEALAELLFNLNPDDTLVLLCDSVQTQEQALRELGYTPDAA</sequence>
<name>A0ABS8CBD3_9BURK</name>
<evidence type="ECO:0000313" key="2">
    <source>
        <dbReference type="Proteomes" id="UP000776983"/>
    </source>
</evidence>
<dbReference type="EMBL" id="JACDXW010000002">
    <property type="protein sequence ID" value="MCB5363167.1"/>
    <property type="molecule type" value="Genomic_DNA"/>
</dbReference>
<proteinExistence type="predicted"/>
<accession>A0ABS8CBD3</accession>
<dbReference type="RefSeq" id="WP_226953413.1">
    <property type="nucleotide sequence ID" value="NZ_JACDXW010000002.1"/>
</dbReference>